<proteinExistence type="predicted"/>
<keyword evidence="2" id="KW-1185">Reference proteome</keyword>
<evidence type="ECO:0000313" key="2">
    <source>
        <dbReference type="Proteomes" id="UP000828941"/>
    </source>
</evidence>
<reference evidence="1 2" key="1">
    <citation type="journal article" date="2022" name="DNA Res.">
        <title>Chromosomal-level genome assembly of the orchid tree Bauhinia variegata (Leguminosae; Cercidoideae) supports the allotetraploid origin hypothesis of Bauhinia.</title>
        <authorList>
            <person name="Zhong Y."/>
            <person name="Chen Y."/>
            <person name="Zheng D."/>
            <person name="Pang J."/>
            <person name="Liu Y."/>
            <person name="Luo S."/>
            <person name="Meng S."/>
            <person name="Qian L."/>
            <person name="Wei D."/>
            <person name="Dai S."/>
            <person name="Zhou R."/>
        </authorList>
    </citation>
    <scope>NUCLEOTIDE SEQUENCE [LARGE SCALE GENOMIC DNA]</scope>
    <source>
        <strain evidence="1">BV-YZ2020</strain>
    </source>
</reference>
<comment type="caution">
    <text evidence="1">The sequence shown here is derived from an EMBL/GenBank/DDBJ whole genome shotgun (WGS) entry which is preliminary data.</text>
</comment>
<sequence length="157" mass="16962">MGVFTFEEEDHSTVHPAKLYKAFVHDYATVLPKALEVIQSVELVEGSGGQGSIKKLTFLEGGKTGHVLHKVDAVDEASLAYDYSLVGGDPFPESVEKISFQTKLTEGPNGGSVAKFIITYHTKGDAKPSEEEIKEGKAKGQGLFKAVEAYILANPDY</sequence>
<evidence type="ECO:0000313" key="1">
    <source>
        <dbReference type="EMBL" id="KAI4344835.1"/>
    </source>
</evidence>
<gene>
    <name evidence="1" type="ORF">L6164_012022</name>
</gene>
<organism evidence="1 2">
    <name type="scientific">Bauhinia variegata</name>
    <name type="common">Purple orchid tree</name>
    <name type="synonym">Phanera variegata</name>
    <dbReference type="NCBI Taxonomy" id="167791"/>
    <lineage>
        <taxon>Eukaryota</taxon>
        <taxon>Viridiplantae</taxon>
        <taxon>Streptophyta</taxon>
        <taxon>Embryophyta</taxon>
        <taxon>Tracheophyta</taxon>
        <taxon>Spermatophyta</taxon>
        <taxon>Magnoliopsida</taxon>
        <taxon>eudicotyledons</taxon>
        <taxon>Gunneridae</taxon>
        <taxon>Pentapetalae</taxon>
        <taxon>rosids</taxon>
        <taxon>fabids</taxon>
        <taxon>Fabales</taxon>
        <taxon>Fabaceae</taxon>
        <taxon>Cercidoideae</taxon>
        <taxon>Cercideae</taxon>
        <taxon>Bauhiniinae</taxon>
        <taxon>Bauhinia</taxon>
    </lineage>
</organism>
<dbReference type="Proteomes" id="UP000828941">
    <property type="component" value="Chromosome 5"/>
</dbReference>
<name>A0ACB9P8P7_BAUVA</name>
<accession>A0ACB9P8P7</accession>
<dbReference type="EMBL" id="CM039430">
    <property type="protein sequence ID" value="KAI4344835.1"/>
    <property type="molecule type" value="Genomic_DNA"/>
</dbReference>
<protein>
    <submittedName>
        <fullName evidence="1">Uncharacterized protein</fullName>
    </submittedName>
</protein>